<protein>
    <recommendedName>
        <fullName evidence="2">EF-hand domain-containing protein</fullName>
    </recommendedName>
</protein>
<feature type="domain" description="EF-hand" evidence="2">
    <location>
        <begin position="11"/>
        <end position="46"/>
    </location>
</feature>
<dbReference type="InterPro" id="IPR002048">
    <property type="entry name" value="EF_hand_dom"/>
</dbReference>
<feature type="region of interest" description="Disordered" evidence="1">
    <location>
        <begin position="569"/>
        <end position="659"/>
    </location>
</feature>
<comment type="caution">
    <text evidence="3">The sequence shown here is derived from an EMBL/GenBank/DDBJ whole genome shotgun (WGS) entry which is preliminary data.</text>
</comment>
<feature type="compositionally biased region" description="Acidic residues" evidence="1">
    <location>
        <begin position="580"/>
        <end position="590"/>
    </location>
</feature>
<dbReference type="OrthoDB" id="273781at2759"/>
<feature type="compositionally biased region" description="Low complexity" evidence="1">
    <location>
        <begin position="770"/>
        <end position="797"/>
    </location>
</feature>
<name>A0A0N0P731_LEPSE</name>
<feature type="compositionally biased region" description="Polar residues" evidence="1">
    <location>
        <begin position="112"/>
        <end position="124"/>
    </location>
</feature>
<dbReference type="GO" id="GO:0005509">
    <property type="term" value="F:calcium ion binding"/>
    <property type="evidence" value="ECO:0007669"/>
    <property type="project" value="InterPro"/>
</dbReference>
<evidence type="ECO:0000313" key="3">
    <source>
        <dbReference type="EMBL" id="KPI88326.1"/>
    </source>
</evidence>
<feature type="region of interest" description="Disordered" evidence="1">
    <location>
        <begin position="82"/>
        <end position="210"/>
    </location>
</feature>
<feature type="region of interest" description="Disordered" evidence="1">
    <location>
        <begin position="924"/>
        <end position="988"/>
    </location>
</feature>
<dbReference type="PROSITE" id="PS50222">
    <property type="entry name" value="EF_HAND_2"/>
    <property type="match status" value="1"/>
</dbReference>
<dbReference type="EMBL" id="LJSK01000054">
    <property type="protein sequence ID" value="KPI88326.1"/>
    <property type="molecule type" value="Genomic_DNA"/>
</dbReference>
<feature type="region of interest" description="Disordered" evidence="1">
    <location>
        <begin position="683"/>
        <end position="828"/>
    </location>
</feature>
<evidence type="ECO:0000259" key="2">
    <source>
        <dbReference type="PROSITE" id="PS50222"/>
    </source>
</evidence>
<dbReference type="OMA" id="HELMTAC"/>
<feature type="region of interest" description="Disordered" evidence="1">
    <location>
        <begin position="290"/>
        <end position="368"/>
    </location>
</feature>
<proteinExistence type="predicted"/>
<feature type="compositionally biased region" description="Polar residues" evidence="1">
    <location>
        <begin position="143"/>
        <end position="176"/>
    </location>
</feature>
<feature type="compositionally biased region" description="Basic and acidic residues" evidence="1">
    <location>
        <begin position="319"/>
        <end position="347"/>
    </location>
</feature>
<feature type="compositionally biased region" description="Low complexity" evidence="1">
    <location>
        <begin position="957"/>
        <end position="969"/>
    </location>
</feature>
<feature type="compositionally biased region" description="Low complexity" evidence="1">
    <location>
        <begin position="931"/>
        <end position="950"/>
    </location>
</feature>
<feature type="compositionally biased region" description="Low complexity" evidence="1">
    <location>
        <begin position="304"/>
        <end position="317"/>
    </location>
</feature>
<feature type="compositionally biased region" description="Polar residues" evidence="1">
    <location>
        <begin position="695"/>
        <end position="704"/>
    </location>
</feature>
<feature type="compositionally biased region" description="Polar residues" evidence="1">
    <location>
        <begin position="188"/>
        <end position="210"/>
    </location>
</feature>
<dbReference type="Proteomes" id="UP000038009">
    <property type="component" value="Unassembled WGS sequence"/>
</dbReference>
<keyword evidence="4" id="KW-1185">Reference proteome</keyword>
<organism evidence="3 4">
    <name type="scientific">Leptomonas seymouri</name>
    <dbReference type="NCBI Taxonomy" id="5684"/>
    <lineage>
        <taxon>Eukaryota</taxon>
        <taxon>Discoba</taxon>
        <taxon>Euglenozoa</taxon>
        <taxon>Kinetoplastea</taxon>
        <taxon>Metakinetoplastina</taxon>
        <taxon>Trypanosomatida</taxon>
        <taxon>Trypanosomatidae</taxon>
        <taxon>Leishmaniinae</taxon>
        <taxon>Leptomonas</taxon>
    </lineage>
</organism>
<dbReference type="AlphaFoldDB" id="A0A0N0P731"/>
<reference evidence="3 4" key="1">
    <citation type="journal article" date="2015" name="PLoS Pathog.">
        <title>Leptomonas seymouri: Adaptations to the Dixenous Life Cycle Analyzed by Genome Sequencing, Transcriptome Profiling and Co-infection with Leishmania donovani.</title>
        <authorList>
            <person name="Kraeva N."/>
            <person name="Butenko A."/>
            <person name="Hlavacova J."/>
            <person name="Kostygov A."/>
            <person name="Myskova J."/>
            <person name="Grybchuk D."/>
            <person name="Lestinova T."/>
            <person name="Votypka J."/>
            <person name="Volf P."/>
            <person name="Opperdoes F."/>
            <person name="Flegontov P."/>
            <person name="Lukes J."/>
            <person name="Yurchenko V."/>
        </authorList>
    </citation>
    <scope>NUCLEOTIDE SEQUENCE [LARGE SCALE GENOMIC DNA]</scope>
    <source>
        <strain evidence="3 4">ATCC 30220</strain>
    </source>
</reference>
<feature type="compositionally biased region" description="Polar residues" evidence="1">
    <location>
        <begin position="348"/>
        <end position="359"/>
    </location>
</feature>
<evidence type="ECO:0000256" key="1">
    <source>
        <dbReference type="SAM" id="MobiDB-lite"/>
    </source>
</evidence>
<dbReference type="VEuPathDB" id="TriTrypDB:Lsey_0054_0030"/>
<accession>A0A0N0P731</accession>
<sequence>MSTLDPPADLGAIQQLETLFHSADPARTGLLSYSEFAYLILKSGGSQEQVDALIDQFTVPSRAQRMVCYAALLQQLSDSLKEDLSRGQSTPVTHPADITDHSPLPVPPPQTALHQHATTPSSLRNAEAAERRDSSSPYPDHVTSYSEQRIATSSPQLRSSTHAGSRSGSTATQGASIRSDRPNERRQQLFSDVQRGRSTTSGSPQPPFQLSSRFVASAVRTAQLQGTPGRSKGRRSEGSVAAGAAAASRSRSGTPLQGSSPYAWPILNGGGHQDGSRAFVPADVNKRVDAHTSAQHPPAPPPQAHSASASQRSQPSRSRSREDSFRRMTRAARDARCGGGNEKDRQAVHQSPTRWNRQSGAPLEVHSRPLTAPQLSTDTSLLSSSWHAHPELRSTRLHDSGLSSVSAVSKAPLLSLRTVFNRYVLPATSQKSGTVLLSDLESVFAAYGIEAHPLEVEAVADSLELQPDHGEANQSIGAGGTRVPLSTYNTSSSFATSTGSNTTVTGGADCALGLVDFCVLVSRLRPGLIQRIRSPATWHAHPTAAEVDGAHRGGGCGNTAAAAALPRRSTYRAATASDTDTAEGDSEAEGLEPSIADVTVSPMTPPPPTADATPQSHRDSPLQHRQRRDAPSSQPSTLVDARHQNPLQRQSLNEDDAPLRTARKLSSDRHFSVMDDRQAAPRLASPLGKEEQPTGYAQSTTSSQLHKRSQVMAPSSSIARPGGAAASQRRRKEAVWHTRLSSPSPRGAAAAASTKHRTSPFSPFSDTAEPPRSISRPSPQQRSAARRVSVSISSSPPSRRRETAQRDAVSLHSFSSPPPGNQQGRSTGVNVEGVRALALPPRLLDAMQNAASTILLHCTQLDTRRTGRIPTRAWPRVLRSSCPSLTDRERQTVAKWMAQLCQRHSSSRGDVYADVVEEIITLGSGPAKTLSPSPGGSNGSSAPSPSSNGSPRERSVTSTAAATTPAGSPFRGLVARAASRARESDNEEVSQRLRGALMAACGGDTDALQSYLGAFDEAHQGYLHDHLWRASLEELFRRTMSREAPQWVLDQCYRLSRLPFDRVAAQEQRGGAVPPASVAEKAACARVRRIPPNRRVALCDYHYVLQELGLDVPTQ</sequence>
<feature type="compositionally biased region" description="Low complexity" evidence="1">
    <location>
        <begin position="238"/>
        <end position="253"/>
    </location>
</feature>
<evidence type="ECO:0000313" key="4">
    <source>
        <dbReference type="Proteomes" id="UP000038009"/>
    </source>
</evidence>
<gene>
    <name evidence="3" type="ORF">ABL78_2565</name>
</gene>
<feature type="region of interest" description="Disordered" evidence="1">
    <location>
        <begin position="223"/>
        <end position="278"/>
    </location>
</feature>
<feature type="compositionally biased region" description="Basic and acidic residues" evidence="1">
    <location>
        <begin position="178"/>
        <end position="187"/>
    </location>
</feature>